<feature type="region of interest" description="Disordered" evidence="1">
    <location>
        <begin position="1"/>
        <end position="45"/>
    </location>
</feature>
<proteinExistence type="predicted"/>
<dbReference type="EMBL" id="CAJNJA010040991">
    <property type="protein sequence ID" value="CAE7770951.1"/>
    <property type="molecule type" value="Genomic_DNA"/>
</dbReference>
<name>A0A812Y9P9_9DINO</name>
<dbReference type="OrthoDB" id="10444160at2759"/>
<accession>A0A812Y9P9</accession>
<evidence type="ECO:0000256" key="1">
    <source>
        <dbReference type="SAM" id="MobiDB-lite"/>
    </source>
</evidence>
<comment type="caution">
    <text evidence="2">The sequence shown here is derived from an EMBL/GenBank/DDBJ whole genome shotgun (WGS) entry which is preliminary data.</text>
</comment>
<organism evidence="2 3">
    <name type="scientific">Symbiodinium necroappetens</name>
    <dbReference type="NCBI Taxonomy" id="1628268"/>
    <lineage>
        <taxon>Eukaryota</taxon>
        <taxon>Sar</taxon>
        <taxon>Alveolata</taxon>
        <taxon>Dinophyceae</taxon>
        <taxon>Suessiales</taxon>
        <taxon>Symbiodiniaceae</taxon>
        <taxon>Symbiodinium</taxon>
    </lineage>
</organism>
<gene>
    <name evidence="2" type="ORF">SNEC2469_LOCUS22519</name>
</gene>
<dbReference type="AlphaFoldDB" id="A0A812Y9P9"/>
<evidence type="ECO:0000313" key="2">
    <source>
        <dbReference type="EMBL" id="CAE7770951.1"/>
    </source>
</evidence>
<dbReference type="Proteomes" id="UP000601435">
    <property type="component" value="Unassembled WGS sequence"/>
</dbReference>
<evidence type="ECO:0000313" key="3">
    <source>
        <dbReference type="Proteomes" id="UP000601435"/>
    </source>
</evidence>
<sequence>MEELKEILTEEISPTAPLTPARKSIKRGEGRRDMLGTPRESVLQSQGTRDAFLDGRELISQADMSSPATSEVSPRVGVTCALQSEGTWDAFLDGRELISQADMSSPATIEISPRQELLVLQALKDASSFCLGRNVGAVTGDHCRSTFKAFDPSILPSHGRLARLFAFVLSGPLRVHDRGLQAIQEYGTSRGGELHLRRTRAAQESKKPLKSFSGSAAKTPAKDNTAECFFATNWRWGTKPPTRLAAGCDATIRPSSAGNLNLKLGAPRSSVNGIKSVRRAKLQNSSALACVARDMRGNAPDSREFLVSHSAYHGGFTDRLPGAGCVKRMFKAFLTLRTSRSLDAGTACVPTEQPPADSLVAFIGFRQIASCSDEGGSVTSPSAALDGWLHRGWNAMTGRIGGSGFSDASPDKPNTEKALRAVAAMLAELAGHRDAVPPGTCRP</sequence>
<protein>
    <submittedName>
        <fullName evidence="2">Uncharacterized protein</fullName>
    </submittedName>
</protein>
<reference evidence="2" key="1">
    <citation type="submission" date="2021-02" db="EMBL/GenBank/DDBJ databases">
        <authorList>
            <person name="Dougan E. K."/>
            <person name="Rhodes N."/>
            <person name="Thang M."/>
            <person name="Chan C."/>
        </authorList>
    </citation>
    <scope>NUCLEOTIDE SEQUENCE</scope>
</reference>
<keyword evidence="3" id="KW-1185">Reference proteome</keyword>